<dbReference type="AlphaFoldDB" id="A0A6C0I5Q4"/>
<name>A0A6C0I5Q4_9ZZZZ</name>
<evidence type="ECO:0000313" key="1">
    <source>
        <dbReference type="EMBL" id="QHT88338.1"/>
    </source>
</evidence>
<proteinExistence type="predicted"/>
<accession>A0A6C0I5Q4</accession>
<organism evidence="1">
    <name type="scientific">viral metagenome</name>
    <dbReference type="NCBI Taxonomy" id="1070528"/>
    <lineage>
        <taxon>unclassified sequences</taxon>
        <taxon>metagenomes</taxon>
        <taxon>organismal metagenomes</taxon>
    </lineage>
</organism>
<protein>
    <submittedName>
        <fullName evidence="1">Uncharacterized protein</fullName>
    </submittedName>
</protein>
<dbReference type="EMBL" id="MN740114">
    <property type="protein sequence ID" value="QHT88338.1"/>
    <property type="molecule type" value="Genomic_DNA"/>
</dbReference>
<sequence>MNNNAQYLYQSLLSSADEEARQDYNVDPRVQMYQTRNLEQNVNPYTGIPSAQLPEFEQNDEDLAPPVQDAPETTEKTSIVIIDTANRDWVKQPNAYSFVFSFGASLPTSQQSALQVPYYYNNALVPFAAYDMPLNANSNLGSSSLINVQQLPNNTPRIIPGTSIPVPAPVGTPGTGATLGQTYGWRLVVDTSGNLKHADPFNPNNILPSDQIIYFPVYNPRESRGATIGIDTIFQLITGGDLGFSTQLKVTNVTSLKLARATIPIRKFDPYSPTEIASSWLNALHTEPYLLMYVENLKGIYYGSTSNIQNAFTALVQQQRRPLDITVPGVLIQFQDYYPWSKEAFEFTPPVAQLSNAVISLADNNGNFLSHTDDLNLIMIRISPDRSDVSNGFGTLTFYITRDIAATTYPDTSNLTNYFSLNELRTGDELEFYAPVISQILNDPQTDTITSNFFNYVYNQGVFVTSVQRVDLSGSYPLLNMGYSVNAVIKTTDFSNTLAVYSNLSELVSLTSTYNIPNTIVLRQITDLSSLDPAINVPRYSNVPSSFEGNYPLPILNINMQSTFTFEVVSAEPNVAILGKIPAT</sequence>
<reference evidence="1" key="1">
    <citation type="journal article" date="2020" name="Nature">
        <title>Giant virus diversity and host interactions through global metagenomics.</title>
        <authorList>
            <person name="Schulz F."/>
            <person name="Roux S."/>
            <person name="Paez-Espino D."/>
            <person name="Jungbluth S."/>
            <person name="Walsh D.A."/>
            <person name="Denef V.J."/>
            <person name="McMahon K.D."/>
            <person name="Konstantinidis K.T."/>
            <person name="Eloe-Fadrosh E.A."/>
            <person name="Kyrpides N.C."/>
            <person name="Woyke T."/>
        </authorList>
    </citation>
    <scope>NUCLEOTIDE SEQUENCE</scope>
    <source>
        <strain evidence="1">GVMAG-M-3300023184-50</strain>
    </source>
</reference>